<feature type="domain" description="DUF6532" evidence="2">
    <location>
        <begin position="575"/>
        <end position="780"/>
    </location>
</feature>
<sequence>MSPAGSQASSHQPQPPKKVASSRGSQTQKKQPKLSDDGQTTRKRKDPPPIDENGGRPPKTRKGDPIPESTTGKRKDPPHSDENGGRPSKTRKGDPVVPSTSKAPETTTTVLVRPHRPKREVKATVDRYNRESAAIQLNPRPTNKPSLPEDTPDNEFAPPPASGRKALHPYNNRPAEQEAPLMVKAVVPRGTAVRKDRPKPKPLYKAAATSAPSSRRPRNRIYSDDDMEEEEPTLLRKKKQHFGINEVEDAANLFHDDAGIIGNVEDVQQDNNQSHNHGQQEDQDENEDEEDELNDNDNNDDDNDNEYQQEDDNEDDLGYKDENASDHDNHRSDYDHNDHPNDNQHDRTNEDDEEDDNNAWTQARYAPAPPRGRPQDQTRDSVSPPTQHSRRPSPLPEHHRPAGRPRDQTRVSPPTNHSRRPSPPPEHHRPAGRPQDQTRDSVSPPTNHSRRPSPPPEHHRPAGRPQDQTRDSDDEADPELASRYAPRNHGHIRDVVASHRHKNKTNRLPDAAKLDHHRRLQQEDVQEEEKEEEESEEEEEDQPAGRKRRRRRQSEPTPRQEAFYPPLWKQVIKLAQMKIQEHLLSTEFFPEKEEVLREAPHLLAQSVAEIEDFNKTELSPAFYKKHRDDIYEMMWAEVAHYRGAAKNDCRSVADQFYNIVPAPDKYEGQQKIADKVSGLLEKSRFLQRRNQDGTIDNMMAPALGKVIELLLFGAPNKRTERVGDVYAGEFLRYTPRLVAAGAVVLRCCMDEYRTGRQKTVQLTSTAYASFYNTVFMKLEQTKTDAELWDKMTGEWMKWRDGSHKARGFEWRKKGQFVSSDVFDFE</sequence>
<evidence type="ECO:0000313" key="4">
    <source>
        <dbReference type="Proteomes" id="UP001218188"/>
    </source>
</evidence>
<dbReference type="Proteomes" id="UP001218188">
    <property type="component" value="Unassembled WGS sequence"/>
</dbReference>
<comment type="caution">
    <text evidence="3">The sequence shown here is derived from an EMBL/GenBank/DDBJ whole genome shotgun (WGS) entry which is preliminary data.</text>
</comment>
<organism evidence="3 4">
    <name type="scientific">Mycena alexandri</name>
    <dbReference type="NCBI Taxonomy" id="1745969"/>
    <lineage>
        <taxon>Eukaryota</taxon>
        <taxon>Fungi</taxon>
        <taxon>Dikarya</taxon>
        <taxon>Basidiomycota</taxon>
        <taxon>Agaricomycotina</taxon>
        <taxon>Agaricomycetes</taxon>
        <taxon>Agaricomycetidae</taxon>
        <taxon>Agaricales</taxon>
        <taxon>Marasmiineae</taxon>
        <taxon>Mycenaceae</taxon>
        <taxon>Mycena</taxon>
    </lineage>
</organism>
<feature type="region of interest" description="Disordered" evidence="1">
    <location>
        <begin position="256"/>
        <end position="562"/>
    </location>
</feature>
<proteinExistence type="predicted"/>
<keyword evidence="4" id="KW-1185">Reference proteome</keyword>
<evidence type="ECO:0000256" key="1">
    <source>
        <dbReference type="SAM" id="MobiDB-lite"/>
    </source>
</evidence>
<dbReference type="InterPro" id="IPR045341">
    <property type="entry name" value="DUF6532"/>
</dbReference>
<reference evidence="3" key="1">
    <citation type="submission" date="2023-03" db="EMBL/GenBank/DDBJ databases">
        <title>Massive genome expansion in bonnet fungi (Mycena s.s.) driven by repeated elements and novel gene families across ecological guilds.</title>
        <authorList>
            <consortium name="Lawrence Berkeley National Laboratory"/>
            <person name="Harder C.B."/>
            <person name="Miyauchi S."/>
            <person name="Viragh M."/>
            <person name="Kuo A."/>
            <person name="Thoen E."/>
            <person name="Andreopoulos B."/>
            <person name="Lu D."/>
            <person name="Skrede I."/>
            <person name="Drula E."/>
            <person name="Henrissat B."/>
            <person name="Morin E."/>
            <person name="Kohler A."/>
            <person name="Barry K."/>
            <person name="LaButti K."/>
            <person name="Morin E."/>
            <person name="Salamov A."/>
            <person name="Lipzen A."/>
            <person name="Mereny Z."/>
            <person name="Hegedus B."/>
            <person name="Baldrian P."/>
            <person name="Stursova M."/>
            <person name="Weitz H."/>
            <person name="Taylor A."/>
            <person name="Grigoriev I.V."/>
            <person name="Nagy L.G."/>
            <person name="Martin F."/>
            <person name="Kauserud H."/>
        </authorList>
    </citation>
    <scope>NUCLEOTIDE SEQUENCE</scope>
    <source>
        <strain evidence="3">CBHHK200</strain>
    </source>
</reference>
<evidence type="ECO:0000259" key="2">
    <source>
        <dbReference type="Pfam" id="PF20149"/>
    </source>
</evidence>
<feature type="compositionally biased region" description="Basic and acidic residues" evidence="1">
    <location>
        <begin position="396"/>
        <end position="409"/>
    </location>
</feature>
<feature type="compositionally biased region" description="Polar residues" evidence="1">
    <location>
        <begin position="98"/>
        <end position="110"/>
    </location>
</feature>
<accession>A0AAD6S9W5</accession>
<feature type="compositionally biased region" description="Polar residues" evidence="1">
    <location>
        <begin position="1"/>
        <end position="12"/>
    </location>
</feature>
<name>A0AAD6S9W5_9AGAR</name>
<dbReference type="AlphaFoldDB" id="A0AAD6S9W5"/>
<feature type="compositionally biased region" description="Basic and acidic residues" evidence="1">
    <location>
        <begin position="120"/>
        <end position="130"/>
    </location>
</feature>
<feature type="compositionally biased region" description="Acidic residues" evidence="1">
    <location>
        <begin position="281"/>
        <end position="316"/>
    </location>
</feature>
<feature type="region of interest" description="Disordered" evidence="1">
    <location>
        <begin position="1"/>
        <end position="242"/>
    </location>
</feature>
<protein>
    <recommendedName>
        <fullName evidence="2">DUF6532 domain-containing protein</fullName>
    </recommendedName>
</protein>
<gene>
    <name evidence="3" type="ORF">C8F04DRAFT_1401394</name>
</gene>
<feature type="compositionally biased region" description="Basic and acidic residues" evidence="1">
    <location>
        <begin position="61"/>
        <end position="84"/>
    </location>
</feature>
<dbReference type="Pfam" id="PF20149">
    <property type="entry name" value="DUF6532"/>
    <property type="match status" value="1"/>
</dbReference>
<feature type="compositionally biased region" description="Acidic residues" evidence="1">
    <location>
        <begin position="524"/>
        <end position="542"/>
    </location>
</feature>
<feature type="compositionally biased region" description="Basic and acidic residues" evidence="1">
    <location>
        <begin position="317"/>
        <end position="348"/>
    </location>
</feature>
<evidence type="ECO:0000313" key="3">
    <source>
        <dbReference type="EMBL" id="KAJ7023956.1"/>
    </source>
</evidence>
<dbReference type="EMBL" id="JARJCM010000178">
    <property type="protein sequence ID" value="KAJ7023956.1"/>
    <property type="molecule type" value="Genomic_DNA"/>
</dbReference>